<evidence type="ECO:0000313" key="2">
    <source>
        <dbReference type="Proteomes" id="UP000232688"/>
    </source>
</evidence>
<dbReference type="Proteomes" id="UP000232688">
    <property type="component" value="Unassembled WGS sequence"/>
</dbReference>
<proteinExistence type="predicted"/>
<accession>A0A2N0QP06</accession>
<dbReference type="AlphaFoldDB" id="A0A2N0QP06"/>
<protein>
    <submittedName>
        <fullName evidence="1">Uncharacterized protein</fullName>
    </submittedName>
</protein>
<dbReference type="VEuPathDB" id="FungiDB:RhiirA1_480651"/>
<comment type="caution">
    <text evidence="1">The sequence shown here is derived from an EMBL/GenBank/DDBJ whole genome shotgun (WGS) entry which is preliminary data.</text>
</comment>
<organism evidence="1 2">
    <name type="scientific">Rhizophagus irregularis</name>
    <dbReference type="NCBI Taxonomy" id="588596"/>
    <lineage>
        <taxon>Eukaryota</taxon>
        <taxon>Fungi</taxon>
        <taxon>Fungi incertae sedis</taxon>
        <taxon>Mucoromycota</taxon>
        <taxon>Glomeromycotina</taxon>
        <taxon>Glomeromycetes</taxon>
        <taxon>Glomerales</taxon>
        <taxon>Glomeraceae</taxon>
        <taxon>Rhizophagus</taxon>
    </lineage>
</organism>
<reference evidence="1 2" key="1">
    <citation type="submission" date="2017-10" db="EMBL/GenBank/DDBJ databases">
        <title>Extensive intraspecific genome diversity in a model arbuscular mycorrhizal fungus.</title>
        <authorList>
            <person name="Chen E.C.H."/>
            <person name="Morin E."/>
            <person name="Baudet D."/>
            <person name="Noel J."/>
            <person name="Ndikumana S."/>
            <person name="Charron P."/>
            <person name="St-Onge C."/>
            <person name="Giorgi J."/>
            <person name="Grigoriev I.V."/>
            <person name="Roux C."/>
            <person name="Martin F.M."/>
            <person name="Corradi N."/>
        </authorList>
    </citation>
    <scope>NUCLEOTIDE SEQUENCE [LARGE SCALE GENOMIC DNA]</scope>
    <source>
        <strain evidence="1 2">A1</strain>
    </source>
</reference>
<gene>
    <name evidence="1" type="ORF">RhiirA1_480651</name>
</gene>
<dbReference type="VEuPathDB" id="FungiDB:FUN_007894"/>
<reference evidence="1 2" key="2">
    <citation type="submission" date="2017-10" db="EMBL/GenBank/DDBJ databases">
        <title>Genome analyses suggest a sexual origin of heterokaryosis in a supposedly ancient asexual fungus.</title>
        <authorList>
            <person name="Corradi N."/>
            <person name="Sedzielewska K."/>
            <person name="Noel J."/>
            <person name="Charron P."/>
            <person name="Farinelli L."/>
            <person name="Marton T."/>
            <person name="Kruger M."/>
            <person name="Pelin A."/>
            <person name="Brachmann A."/>
            <person name="Corradi N."/>
        </authorList>
    </citation>
    <scope>NUCLEOTIDE SEQUENCE [LARGE SCALE GENOMIC DNA]</scope>
    <source>
        <strain evidence="1 2">A1</strain>
    </source>
</reference>
<name>A0A2N0QP06_9GLOM</name>
<sequence>MKKKFYSRRYRKTTELIPPVAEDHQSNARRAYTYRNVTTTSYSRRGGFFNAKAHVRWTSSNFLHSGAWTTHRDNFWFNDIDLFSFYIYNNLLDTRQSDVTAFCG</sequence>
<evidence type="ECO:0000313" key="1">
    <source>
        <dbReference type="EMBL" id="PKC52800.1"/>
    </source>
</evidence>
<dbReference type="EMBL" id="LLXH01005117">
    <property type="protein sequence ID" value="PKC52800.1"/>
    <property type="molecule type" value="Genomic_DNA"/>
</dbReference>